<keyword evidence="6 9" id="KW-0472">Membrane</keyword>
<keyword evidence="12" id="KW-1185">Reference proteome</keyword>
<evidence type="ECO:0000256" key="9">
    <source>
        <dbReference type="SAM" id="Phobius"/>
    </source>
</evidence>
<comment type="subcellular location">
    <subcellularLocation>
        <location evidence="7">Endomembrane system</location>
        <topology evidence="7">Single-pass membrane protein</topology>
    </subcellularLocation>
    <subcellularLocation>
        <location evidence="1 8">Membrane</location>
        <topology evidence="1 8">Single-pass type I membrane protein</topology>
    </subcellularLocation>
</comment>
<evidence type="ECO:0000313" key="12">
    <source>
        <dbReference type="Proteomes" id="UP000716291"/>
    </source>
</evidence>
<evidence type="ECO:0000256" key="2">
    <source>
        <dbReference type="ARBA" id="ARBA00007104"/>
    </source>
</evidence>
<dbReference type="InterPro" id="IPR036598">
    <property type="entry name" value="GOLD_dom_sf"/>
</dbReference>
<dbReference type="GO" id="GO:0016020">
    <property type="term" value="C:membrane"/>
    <property type="evidence" value="ECO:0007669"/>
    <property type="project" value="UniProtKB-SubCell"/>
</dbReference>
<comment type="caution">
    <text evidence="11">The sequence shown here is derived from an EMBL/GenBank/DDBJ whole genome shotgun (WGS) entry which is preliminary data.</text>
</comment>
<feature type="domain" description="GOLD" evidence="10">
    <location>
        <begin position="60"/>
        <end position="143"/>
    </location>
</feature>
<dbReference type="OrthoDB" id="1929172at2759"/>
<reference evidence="11" key="1">
    <citation type="journal article" date="2020" name="Microb. Genom.">
        <title>Genetic diversity of clinical and environmental Mucorales isolates obtained from an investigation of mucormycosis cases among solid organ transplant recipients.</title>
        <authorList>
            <person name="Nguyen M.H."/>
            <person name="Kaul D."/>
            <person name="Muto C."/>
            <person name="Cheng S.J."/>
            <person name="Richter R.A."/>
            <person name="Bruno V.M."/>
            <person name="Liu G."/>
            <person name="Beyhan S."/>
            <person name="Sundermann A.J."/>
            <person name="Mounaud S."/>
            <person name="Pasculle A.W."/>
            <person name="Nierman W.C."/>
            <person name="Driscoll E."/>
            <person name="Cumbie R."/>
            <person name="Clancy C.J."/>
            <person name="Dupont C.L."/>
        </authorList>
    </citation>
    <scope>NUCLEOTIDE SEQUENCE</scope>
    <source>
        <strain evidence="11">GL11</strain>
    </source>
</reference>
<accession>A0A9P6XCP5</accession>
<dbReference type="Gene3D" id="2.60.120.680">
    <property type="entry name" value="GOLD domain"/>
    <property type="match status" value="1"/>
</dbReference>
<dbReference type="EMBL" id="JAANQT010000462">
    <property type="protein sequence ID" value="KAG1310806.1"/>
    <property type="molecule type" value="Genomic_DNA"/>
</dbReference>
<keyword evidence="5 9" id="KW-1133">Transmembrane helix</keyword>
<evidence type="ECO:0000313" key="11">
    <source>
        <dbReference type="EMBL" id="KAG1310806.1"/>
    </source>
</evidence>
<dbReference type="SMART" id="SM01190">
    <property type="entry name" value="EMP24_GP25L"/>
    <property type="match status" value="1"/>
</dbReference>
<dbReference type="Pfam" id="PF01105">
    <property type="entry name" value="EMP24_GP25L"/>
    <property type="match status" value="1"/>
</dbReference>
<dbReference type="Proteomes" id="UP000716291">
    <property type="component" value="Unassembled WGS sequence"/>
</dbReference>
<evidence type="ECO:0000259" key="10">
    <source>
        <dbReference type="PROSITE" id="PS50866"/>
    </source>
</evidence>
<name>A0A9P6XCP5_RHIOR</name>
<comment type="similarity">
    <text evidence="2 8">Belongs to the EMP24/GP25L family.</text>
</comment>
<sequence>MPKLKQMRKLILVLFVSLRVKGVMRLLFSSTILILLLTIITFSGKSEATALTYNIGANEKACFYVMTDKPGKKIGFYFAVQQGGSFDIDYEVKGPREEIILNGQQEKQADYVFTATDVGEYSFCFANEMSTFAEKLVDFEILVEHEVRPEFKKDATGKEQPATLTAMEDTLLSISASLNKIHRTQRYFRTRENRNSATVFSTGDRLFWFFMLESLAIISIAVLQTFVIKNFFNVKKGGV</sequence>
<evidence type="ECO:0000256" key="1">
    <source>
        <dbReference type="ARBA" id="ARBA00004479"/>
    </source>
</evidence>
<keyword evidence="3 8" id="KW-0812">Transmembrane</keyword>
<organism evidence="11 12">
    <name type="scientific">Rhizopus oryzae</name>
    <name type="common">Mucormycosis agent</name>
    <name type="synonym">Rhizopus arrhizus var. delemar</name>
    <dbReference type="NCBI Taxonomy" id="64495"/>
    <lineage>
        <taxon>Eukaryota</taxon>
        <taxon>Fungi</taxon>
        <taxon>Fungi incertae sedis</taxon>
        <taxon>Mucoromycota</taxon>
        <taxon>Mucoromycotina</taxon>
        <taxon>Mucoromycetes</taxon>
        <taxon>Mucorales</taxon>
        <taxon>Mucorineae</taxon>
        <taxon>Rhizopodaceae</taxon>
        <taxon>Rhizopus</taxon>
    </lineage>
</organism>
<dbReference type="SUPFAM" id="SSF101576">
    <property type="entry name" value="Supernatant protein factor (SPF), C-terminal domain"/>
    <property type="match status" value="1"/>
</dbReference>
<evidence type="ECO:0000256" key="4">
    <source>
        <dbReference type="ARBA" id="ARBA00022729"/>
    </source>
</evidence>
<dbReference type="GO" id="GO:0012505">
    <property type="term" value="C:endomembrane system"/>
    <property type="evidence" value="ECO:0007669"/>
    <property type="project" value="UniProtKB-SubCell"/>
</dbReference>
<evidence type="ECO:0000256" key="6">
    <source>
        <dbReference type="ARBA" id="ARBA00023136"/>
    </source>
</evidence>
<evidence type="ECO:0000256" key="5">
    <source>
        <dbReference type="ARBA" id="ARBA00022989"/>
    </source>
</evidence>
<dbReference type="InterPro" id="IPR009038">
    <property type="entry name" value="GOLD_dom"/>
</dbReference>
<evidence type="ECO:0000256" key="3">
    <source>
        <dbReference type="ARBA" id="ARBA00022692"/>
    </source>
</evidence>
<protein>
    <recommendedName>
        <fullName evidence="10">GOLD domain-containing protein</fullName>
    </recommendedName>
</protein>
<keyword evidence="4" id="KW-0732">Signal</keyword>
<dbReference type="AlphaFoldDB" id="A0A9P6XCP5"/>
<dbReference type="InterPro" id="IPR015720">
    <property type="entry name" value="Emp24-like"/>
</dbReference>
<proteinExistence type="inferred from homology"/>
<feature type="transmembrane region" description="Helical" evidence="9">
    <location>
        <begin position="206"/>
        <end position="228"/>
    </location>
</feature>
<evidence type="ECO:0000256" key="8">
    <source>
        <dbReference type="RuleBase" id="RU003827"/>
    </source>
</evidence>
<evidence type="ECO:0000256" key="7">
    <source>
        <dbReference type="ARBA" id="ARBA00037847"/>
    </source>
</evidence>
<dbReference type="PANTHER" id="PTHR22811">
    <property type="entry name" value="TRANSMEMBRANE EMP24 DOMAIN-CONTAINING PROTEIN"/>
    <property type="match status" value="1"/>
</dbReference>
<dbReference type="PROSITE" id="PS50866">
    <property type="entry name" value="GOLD"/>
    <property type="match status" value="1"/>
</dbReference>
<gene>
    <name evidence="11" type="ORF">G6F64_004295</name>
</gene>